<feature type="transmembrane region" description="Helical" evidence="1">
    <location>
        <begin position="349"/>
        <end position="368"/>
    </location>
</feature>
<feature type="transmembrane region" description="Helical" evidence="1">
    <location>
        <begin position="401"/>
        <end position="425"/>
    </location>
</feature>
<gene>
    <name evidence="2" type="ORF">LrDSM24759_09110</name>
</gene>
<dbReference type="Proteomes" id="UP000257317">
    <property type="component" value="Unassembled WGS sequence"/>
</dbReference>
<keyword evidence="1" id="KW-1133">Transmembrane helix</keyword>
<feature type="transmembrane region" description="Helical" evidence="1">
    <location>
        <begin position="208"/>
        <end position="233"/>
    </location>
</feature>
<dbReference type="EMBL" id="BFBY01000006">
    <property type="protein sequence ID" value="GBG04997.1"/>
    <property type="molecule type" value="Genomic_DNA"/>
</dbReference>
<evidence type="ECO:0000313" key="3">
    <source>
        <dbReference type="Proteomes" id="UP000257317"/>
    </source>
</evidence>
<comment type="caution">
    <text evidence="2">The sequence shown here is derived from an EMBL/GenBank/DDBJ whole genome shotgun (WGS) entry which is preliminary data.</text>
</comment>
<proteinExistence type="predicted"/>
<feature type="transmembrane region" description="Helical" evidence="1">
    <location>
        <begin position="73"/>
        <end position="92"/>
    </location>
</feature>
<feature type="transmembrane region" description="Helical" evidence="1">
    <location>
        <begin position="104"/>
        <end position="121"/>
    </location>
</feature>
<feature type="transmembrane region" description="Helical" evidence="1">
    <location>
        <begin position="169"/>
        <end position="188"/>
    </location>
</feature>
<dbReference type="RefSeq" id="WP_117118331.1">
    <property type="nucleotide sequence ID" value="NZ_BFBY01000006.1"/>
</dbReference>
<dbReference type="AlphaFoldDB" id="A0A2Z6TQC9"/>
<feature type="transmembrane region" description="Helical" evidence="1">
    <location>
        <begin position="239"/>
        <end position="259"/>
    </location>
</feature>
<evidence type="ECO:0000313" key="2">
    <source>
        <dbReference type="EMBL" id="GBG04997.1"/>
    </source>
</evidence>
<accession>A0A2Z6TQC9</accession>
<keyword evidence="1" id="KW-0472">Membrane</keyword>
<keyword evidence="1" id="KW-0812">Transmembrane</keyword>
<feature type="transmembrane region" description="Helical" evidence="1">
    <location>
        <begin position="34"/>
        <end position="61"/>
    </location>
</feature>
<evidence type="ECO:0000256" key="1">
    <source>
        <dbReference type="SAM" id="Phobius"/>
    </source>
</evidence>
<feature type="transmembrane region" description="Helical" evidence="1">
    <location>
        <begin position="271"/>
        <end position="291"/>
    </location>
</feature>
<name>A0A2Z6TQC9_9LACO</name>
<keyword evidence="3" id="KW-1185">Reference proteome</keyword>
<reference evidence="3" key="1">
    <citation type="submission" date="2018-03" db="EMBL/GenBank/DDBJ databases">
        <title>New taxa in the Lactobacillus gasseri group.</title>
        <authorList>
            <person name="Tanizawa Y."/>
            <person name="Tohno M."/>
            <person name="Endo A."/>
            <person name="Arita M."/>
        </authorList>
    </citation>
    <scope>NUCLEOTIDE SEQUENCE [LARGE SCALE GENOMIC DNA]</scope>
    <source>
        <strain evidence="3">DSM 24759</strain>
    </source>
</reference>
<sequence>MKKDGFLKSIPFSGMSVIELLLIVLYVFQKHINWIFGIGINWLLLGGSVSFAFIVILLSVWSKSRSYSKRIMYAESFFISINCVGILTIGIINSSLGIRKISLLEKIIFFLVIGLLIILNLRKGRINKKQNIKEDFLRETSICWILILFFLLAGLSIAISLSQLLSIKYLYFSSFIFWGILIYLYYRLEKMKERTLKREKLNLIKFQVFDIIISSIFYLTVMIWISSLLIFYFPYYFNWINIWFPLIAVSCTLLIILKSYKENIKRYDKEIIIFSWMLCVISFIFIFIMTIQKKIWGTYTGLKVILGAIYGIDAIILLTLKQKDVFINNLEKDSSLIKKSNGELIAKEIELFLGNITILFTFVNVIFYNDTITQKIIKILSPFLENTVPQFLYYINKIDNYIKIIALTIIIIFLTFIFALFLLFIEEYICKKLFFKKNIPKSDITDESKE</sequence>
<feature type="transmembrane region" description="Helical" evidence="1">
    <location>
        <begin position="12"/>
        <end position="28"/>
    </location>
</feature>
<protein>
    <submittedName>
        <fullName evidence="2">Uncharacterized protein</fullName>
    </submittedName>
</protein>
<feature type="transmembrane region" description="Helical" evidence="1">
    <location>
        <begin position="297"/>
        <end position="320"/>
    </location>
</feature>
<feature type="transmembrane region" description="Helical" evidence="1">
    <location>
        <begin position="142"/>
        <end position="163"/>
    </location>
</feature>
<organism evidence="2 3">
    <name type="scientific">Lactobacillus rodentium</name>
    <dbReference type="NCBI Taxonomy" id="947835"/>
    <lineage>
        <taxon>Bacteria</taxon>
        <taxon>Bacillati</taxon>
        <taxon>Bacillota</taxon>
        <taxon>Bacilli</taxon>
        <taxon>Lactobacillales</taxon>
        <taxon>Lactobacillaceae</taxon>
        <taxon>Lactobacillus</taxon>
    </lineage>
</organism>